<dbReference type="Pfam" id="PF14258">
    <property type="entry name" value="DUF4350"/>
    <property type="match status" value="1"/>
</dbReference>
<dbReference type="InterPro" id="IPR025646">
    <property type="entry name" value="DUF4350"/>
</dbReference>
<accession>A0A8T7H2C7</accession>
<comment type="caution">
    <text evidence="2">The sequence shown here is derived from an EMBL/GenBank/DDBJ whole genome shotgun (WGS) entry which is preliminary data.</text>
</comment>
<evidence type="ECO:0000313" key="2">
    <source>
        <dbReference type="EMBL" id="NQS78593.1"/>
    </source>
</evidence>
<name>A0A8T7H2C7_9EURY</name>
<dbReference type="Proteomes" id="UP000737555">
    <property type="component" value="Unassembled WGS sequence"/>
</dbReference>
<evidence type="ECO:0000313" key="3">
    <source>
        <dbReference type="Proteomes" id="UP000737555"/>
    </source>
</evidence>
<dbReference type="EMBL" id="JABMJE010000110">
    <property type="protein sequence ID" value="NQS78593.1"/>
    <property type="molecule type" value="Genomic_DNA"/>
</dbReference>
<feature type="domain" description="DUF4350" evidence="1">
    <location>
        <begin position="1"/>
        <end position="149"/>
    </location>
</feature>
<organism evidence="2 3">
    <name type="scientific">Methanoculleus bourgensis</name>
    <dbReference type="NCBI Taxonomy" id="83986"/>
    <lineage>
        <taxon>Archaea</taxon>
        <taxon>Methanobacteriati</taxon>
        <taxon>Methanobacteriota</taxon>
        <taxon>Stenosarchaea group</taxon>
        <taxon>Methanomicrobia</taxon>
        <taxon>Methanomicrobiales</taxon>
        <taxon>Methanomicrobiaceae</taxon>
        <taxon>Methanoculleus</taxon>
    </lineage>
</organism>
<protein>
    <submittedName>
        <fullName evidence="2">DUF4350 domain-containing protein</fullName>
    </submittedName>
</protein>
<proteinExistence type="predicted"/>
<gene>
    <name evidence="2" type="ORF">HQQ74_07820</name>
</gene>
<reference evidence="2" key="1">
    <citation type="submission" date="2020-05" db="EMBL/GenBank/DDBJ databases">
        <title>The first insight into the ecology of ammonia-tolerant syntrophic propionate oxidizing bacteria.</title>
        <authorList>
            <person name="Singh A."/>
            <person name="Schnurer A."/>
            <person name="Westerholm M."/>
        </authorList>
    </citation>
    <scope>NUCLEOTIDE SEQUENCE</scope>
    <source>
        <strain evidence="2">MAG54</strain>
    </source>
</reference>
<sequence length="213" mass="22937">TLLILVPEGPFTEDTVDRLRIHLEGGGSIIIADKRGHANPLLAALGSTIRVQPGNLSSLERDYADPRLFRVWVSGNRTLFSGVETLLVNRPAAVTGGKPLLETSLLSWDDTNGDGRVSAGETLGRRAVCAHEGNITVLGDPSLFINAMLPANPEFIESFRKQSVLIDVAHSRTGTQNPIINTLTWIQGTPLARGAVAALVILPVAYLFGRKRE</sequence>
<dbReference type="AlphaFoldDB" id="A0A8T7H2C7"/>
<evidence type="ECO:0000259" key="1">
    <source>
        <dbReference type="Pfam" id="PF14258"/>
    </source>
</evidence>
<feature type="non-terminal residue" evidence="2">
    <location>
        <position position="1"/>
    </location>
</feature>